<proteinExistence type="predicted"/>
<dbReference type="SUPFAM" id="SSF55785">
    <property type="entry name" value="PYP-like sensor domain (PAS domain)"/>
    <property type="match status" value="1"/>
</dbReference>
<dbReference type="EMBL" id="CP101717">
    <property type="protein sequence ID" value="WLD56810.1"/>
    <property type="molecule type" value="Genomic_DNA"/>
</dbReference>
<accession>A0AB38YBR4</accession>
<organism evidence="2">
    <name type="scientific">Salinispirillum sp. LH 10-3-1</name>
    <dbReference type="NCBI Taxonomy" id="2952525"/>
    <lineage>
        <taxon>Bacteria</taxon>
        <taxon>Pseudomonadati</taxon>
        <taxon>Pseudomonadota</taxon>
        <taxon>Gammaproteobacteria</taxon>
        <taxon>Oceanospirillales</taxon>
        <taxon>Saccharospirillaceae</taxon>
        <taxon>Salinispirillum</taxon>
    </lineage>
</organism>
<dbReference type="Gene3D" id="3.30.450.20">
    <property type="entry name" value="PAS domain"/>
    <property type="match status" value="1"/>
</dbReference>
<evidence type="ECO:0000313" key="2">
    <source>
        <dbReference type="EMBL" id="WLD56810.1"/>
    </source>
</evidence>
<gene>
    <name evidence="2" type="ORF">NFC81_08705</name>
</gene>
<dbReference type="RefSeq" id="WP_304994094.1">
    <property type="nucleotide sequence ID" value="NZ_CP101717.1"/>
</dbReference>
<protein>
    <submittedName>
        <fullName evidence="2">PAS domain-containing protein</fullName>
    </submittedName>
</protein>
<feature type="domain" description="PAS" evidence="1">
    <location>
        <begin position="87"/>
        <end position="157"/>
    </location>
</feature>
<dbReference type="NCBIfam" id="TIGR00229">
    <property type="entry name" value="sensory_box"/>
    <property type="match status" value="1"/>
</dbReference>
<dbReference type="Pfam" id="PF13188">
    <property type="entry name" value="PAS_8"/>
    <property type="match status" value="1"/>
</dbReference>
<reference evidence="2" key="1">
    <citation type="submission" date="2022-07" db="EMBL/GenBank/DDBJ databases">
        <title>Complete genome sequence of Salinispirillum sp. LH10-3-1 capable of multiple carbohydrate inversion isolated from a soda lake.</title>
        <authorList>
            <person name="Liu J."/>
            <person name="Zhai Y."/>
            <person name="Zhang H."/>
            <person name="Yang H."/>
            <person name="Qu J."/>
            <person name="Li J."/>
        </authorList>
    </citation>
    <scope>NUCLEOTIDE SEQUENCE</scope>
    <source>
        <strain evidence="2">LH 10-3-1</strain>
    </source>
</reference>
<dbReference type="AlphaFoldDB" id="A0AB38YBR4"/>
<dbReference type="InterPro" id="IPR000014">
    <property type="entry name" value="PAS"/>
</dbReference>
<dbReference type="InterPro" id="IPR035965">
    <property type="entry name" value="PAS-like_dom_sf"/>
</dbReference>
<evidence type="ECO:0000259" key="1">
    <source>
        <dbReference type="PROSITE" id="PS50112"/>
    </source>
</evidence>
<name>A0AB38YBR4_9GAMM</name>
<dbReference type="PROSITE" id="PS50112">
    <property type="entry name" value="PAS"/>
    <property type="match status" value="1"/>
</dbReference>
<dbReference type="CDD" id="cd00130">
    <property type="entry name" value="PAS"/>
    <property type="match status" value="1"/>
</dbReference>
<dbReference type="SMART" id="SM00091">
    <property type="entry name" value="PAS"/>
    <property type="match status" value="1"/>
</dbReference>
<sequence length="196" mass="21506">MPVTIDESKTLTELRNKAEEQLQTGTTRAGGHWSLGVDALRMLHRLSSNPDSADDALKLLHELQVHQVELDLQNEEMAANEQALVDDLNLYRDLYDSAPQGYFLIDSTGKVIQGNYAAAALLDLGRDDLAGQALDTFLLAQSRPLLLGLLKRVAHSGDRDSCVAEVMKGDKGSRYIQFSAATHPGYKHLLLACCEC</sequence>